<dbReference type="Proteomes" id="UP001066276">
    <property type="component" value="Chromosome 5"/>
</dbReference>
<feature type="region of interest" description="Disordered" evidence="1">
    <location>
        <begin position="1"/>
        <end position="21"/>
    </location>
</feature>
<gene>
    <name evidence="2" type="ORF">NDU88_006197</name>
</gene>
<evidence type="ECO:0000256" key="1">
    <source>
        <dbReference type="SAM" id="MobiDB-lite"/>
    </source>
</evidence>
<accession>A0AAV7RRB4</accession>
<comment type="caution">
    <text evidence="2">The sequence shown here is derived from an EMBL/GenBank/DDBJ whole genome shotgun (WGS) entry which is preliminary data.</text>
</comment>
<evidence type="ECO:0000313" key="3">
    <source>
        <dbReference type="Proteomes" id="UP001066276"/>
    </source>
</evidence>
<organism evidence="2 3">
    <name type="scientific">Pleurodeles waltl</name>
    <name type="common">Iberian ribbed newt</name>
    <dbReference type="NCBI Taxonomy" id="8319"/>
    <lineage>
        <taxon>Eukaryota</taxon>
        <taxon>Metazoa</taxon>
        <taxon>Chordata</taxon>
        <taxon>Craniata</taxon>
        <taxon>Vertebrata</taxon>
        <taxon>Euteleostomi</taxon>
        <taxon>Amphibia</taxon>
        <taxon>Batrachia</taxon>
        <taxon>Caudata</taxon>
        <taxon>Salamandroidea</taxon>
        <taxon>Salamandridae</taxon>
        <taxon>Pleurodelinae</taxon>
        <taxon>Pleurodeles</taxon>
    </lineage>
</organism>
<sequence>MSSMVGQSKVAVKKEGTPSQPLDCCKTESQIHLLRRRKGGAPVTPVIQICDALSPPSCRVQCHSSGCTGSCHVQALPTDTPEIRKSLRCSDGRLLREQASVSGRLASRLSKLQLPPPIPRTSEAAVVTSSGLHPATLPAPESW</sequence>
<name>A0AAV7RRB4_PLEWA</name>
<dbReference type="EMBL" id="JANPWB010000009">
    <property type="protein sequence ID" value="KAJ1153438.1"/>
    <property type="molecule type" value="Genomic_DNA"/>
</dbReference>
<proteinExistence type="predicted"/>
<protein>
    <submittedName>
        <fullName evidence="2">Uncharacterized protein</fullName>
    </submittedName>
</protein>
<keyword evidence="3" id="KW-1185">Reference proteome</keyword>
<reference evidence="2" key="1">
    <citation type="journal article" date="2022" name="bioRxiv">
        <title>Sequencing and chromosome-scale assembly of the giantPleurodeles waltlgenome.</title>
        <authorList>
            <person name="Brown T."/>
            <person name="Elewa A."/>
            <person name="Iarovenko S."/>
            <person name="Subramanian E."/>
            <person name="Araus A.J."/>
            <person name="Petzold A."/>
            <person name="Susuki M."/>
            <person name="Suzuki K.-i.T."/>
            <person name="Hayashi T."/>
            <person name="Toyoda A."/>
            <person name="Oliveira C."/>
            <person name="Osipova E."/>
            <person name="Leigh N.D."/>
            <person name="Simon A."/>
            <person name="Yun M.H."/>
        </authorList>
    </citation>
    <scope>NUCLEOTIDE SEQUENCE</scope>
    <source>
        <strain evidence="2">20211129_DDA</strain>
        <tissue evidence="2">Liver</tissue>
    </source>
</reference>
<dbReference type="AlphaFoldDB" id="A0AAV7RRB4"/>
<evidence type="ECO:0000313" key="2">
    <source>
        <dbReference type="EMBL" id="KAJ1153438.1"/>
    </source>
</evidence>